<protein>
    <submittedName>
        <fullName evidence="1">Uncharacterized protein</fullName>
    </submittedName>
</protein>
<gene>
    <name evidence="1" type="ORF">TNCV_4472111</name>
</gene>
<accession>A0A8X6VLX5</accession>
<dbReference type="AlphaFoldDB" id="A0A8X6VLX5"/>
<organism evidence="1 2">
    <name type="scientific">Trichonephila clavipes</name>
    <name type="common">Golden silk orbweaver</name>
    <name type="synonym">Nephila clavipes</name>
    <dbReference type="NCBI Taxonomy" id="2585209"/>
    <lineage>
        <taxon>Eukaryota</taxon>
        <taxon>Metazoa</taxon>
        <taxon>Ecdysozoa</taxon>
        <taxon>Arthropoda</taxon>
        <taxon>Chelicerata</taxon>
        <taxon>Arachnida</taxon>
        <taxon>Araneae</taxon>
        <taxon>Araneomorphae</taxon>
        <taxon>Entelegynae</taxon>
        <taxon>Araneoidea</taxon>
        <taxon>Nephilidae</taxon>
        <taxon>Trichonephila</taxon>
    </lineage>
</organism>
<evidence type="ECO:0000313" key="1">
    <source>
        <dbReference type="EMBL" id="GFY11225.1"/>
    </source>
</evidence>
<reference evidence="1" key="1">
    <citation type="submission" date="2020-08" db="EMBL/GenBank/DDBJ databases">
        <title>Multicomponent nature underlies the extraordinary mechanical properties of spider dragline silk.</title>
        <authorList>
            <person name="Kono N."/>
            <person name="Nakamura H."/>
            <person name="Mori M."/>
            <person name="Yoshida Y."/>
            <person name="Ohtoshi R."/>
            <person name="Malay A.D."/>
            <person name="Moran D.A.P."/>
            <person name="Tomita M."/>
            <person name="Numata K."/>
            <person name="Arakawa K."/>
        </authorList>
    </citation>
    <scope>NUCLEOTIDE SEQUENCE</scope>
</reference>
<sequence>MGSLVVRASDSRRKGLGSMPDAAEYVLVKSVDPKVSCGLNHECRGQEYFPPLQFHGKIVKVKIDGVAIYNSIISFGNLTQLIRNVTCIVLKV</sequence>
<name>A0A8X6VLX5_TRICX</name>
<keyword evidence="2" id="KW-1185">Reference proteome</keyword>
<proteinExistence type="predicted"/>
<comment type="caution">
    <text evidence="1">The sequence shown here is derived from an EMBL/GenBank/DDBJ whole genome shotgun (WGS) entry which is preliminary data.</text>
</comment>
<evidence type="ECO:0000313" key="2">
    <source>
        <dbReference type="Proteomes" id="UP000887159"/>
    </source>
</evidence>
<dbReference type="Proteomes" id="UP000887159">
    <property type="component" value="Unassembled WGS sequence"/>
</dbReference>
<dbReference type="EMBL" id="BMAU01021304">
    <property type="protein sequence ID" value="GFY11225.1"/>
    <property type="molecule type" value="Genomic_DNA"/>
</dbReference>